<dbReference type="EMBL" id="JAPDOD010000016">
    <property type="protein sequence ID" value="MDA0162133.1"/>
    <property type="molecule type" value="Genomic_DNA"/>
</dbReference>
<gene>
    <name evidence="7" type="ORF">OM076_17805</name>
</gene>
<dbReference type="PANTHER" id="PTHR46696:SF4">
    <property type="entry name" value="BIOTIN BIOSYNTHESIS CYTOCHROME P450"/>
    <property type="match status" value="1"/>
</dbReference>
<keyword evidence="6" id="KW-0503">Monooxygenase</keyword>
<organism evidence="7 8">
    <name type="scientific">Solirubrobacter ginsenosidimutans</name>
    <dbReference type="NCBI Taxonomy" id="490573"/>
    <lineage>
        <taxon>Bacteria</taxon>
        <taxon>Bacillati</taxon>
        <taxon>Actinomycetota</taxon>
        <taxon>Thermoleophilia</taxon>
        <taxon>Solirubrobacterales</taxon>
        <taxon>Solirubrobacteraceae</taxon>
        <taxon>Solirubrobacter</taxon>
    </lineage>
</organism>
<keyword evidence="2" id="KW-0349">Heme</keyword>
<keyword evidence="8" id="KW-1185">Reference proteome</keyword>
<evidence type="ECO:0000256" key="2">
    <source>
        <dbReference type="ARBA" id="ARBA00022617"/>
    </source>
</evidence>
<dbReference type="GO" id="GO:0020037">
    <property type="term" value="F:heme binding"/>
    <property type="evidence" value="ECO:0007669"/>
    <property type="project" value="InterPro"/>
</dbReference>
<name>A0A9X3S5Y4_9ACTN</name>
<keyword evidence="3" id="KW-0479">Metal-binding</keyword>
<keyword evidence="4" id="KW-0560">Oxidoreductase</keyword>
<comment type="caution">
    <text evidence="7">The sequence shown here is derived from an EMBL/GenBank/DDBJ whole genome shotgun (WGS) entry which is preliminary data.</text>
</comment>
<accession>A0A9X3S5Y4</accession>
<dbReference type="Gene3D" id="1.10.630.10">
    <property type="entry name" value="Cytochrome P450"/>
    <property type="match status" value="1"/>
</dbReference>
<evidence type="ECO:0000256" key="3">
    <source>
        <dbReference type="ARBA" id="ARBA00022723"/>
    </source>
</evidence>
<dbReference type="Proteomes" id="UP001149140">
    <property type="component" value="Unassembled WGS sequence"/>
</dbReference>
<dbReference type="GO" id="GO:0036199">
    <property type="term" value="F:cholest-4-en-3-one 26-monooxygenase activity"/>
    <property type="evidence" value="ECO:0007669"/>
    <property type="project" value="TreeGrafter"/>
</dbReference>
<evidence type="ECO:0000256" key="1">
    <source>
        <dbReference type="ARBA" id="ARBA00010617"/>
    </source>
</evidence>
<evidence type="ECO:0000256" key="6">
    <source>
        <dbReference type="ARBA" id="ARBA00023033"/>
    </source>
</evidence>
<dbReference type="InterPro" id="IPR002397">
    <property type="entry name" value="Cyt_P450_B"/>
</dbReference>
<evidence type="ECO:0000256" key="5">
    <source>
        <dbReference type="ARBA" id="ARBA00023004"/>
    </source>
</evidence>
<dbReference type="InterPro" id="IPR036396">
    <property type="entry name" value="Cyt_P450_sf"/>
</dbReference>
<sequence>MTVCPYDPLSPEQLRDPYPAWAQRPPVFYDEQLGLWSVTGYDEVLAVLRDTATFSSADAFALRGFPRPRMLVAKDPPEHTQLRKRMQRAFTPRRVTELEPFIVATCHELAEALRADLMAEYANALPLRVITKILGFEASEGPELRQWTEDFLVLATPAAGSEDGGDPARIARMRAVMARTHALIEARRVDPRDDVISVLAAPDLDHEDVVTLALELVIAGNDTTANLIAHMVAFLLEDRARWERVRADRSLVPVAVEETLRRRGSSKGLFRRATRDVVVGGAEIAAGDIVHVLFAAANHDPARFPAPRDFDLDRPKQDHLAFGRWTHFCLGAPLARLEARVALDVLLDRHPGLRAVPDQPLDYAPTLTTQTLEKFLVEVR</sequence>
<dbReference type="SUPFAM" id="SSF48264">
    <property type="entry name" value="Cytochrome P450"/>
    <property type="match status" value="1"/>
</dbReference>
<dbReference type="FunFam" id="1.10.630.10:FF:000018">
    <property type="entry name" value="Cytochrome P450 monooxygenase"/>
    <property type="match status" value="1"/>
</dbReference>
<evidence type="ECO:0000313" key="7">
    <source>
        <dbReference type="EMBL" id="MDA0162133.1"/>
    </source>
</evidence>
<dbReference type="Pfam" id="PF00067">
    <property type="entry name" value="p450"/>
    <property type="match status" value="1"/>
</dbReference>
<dbReference type="GO" id="GO:0005506">
    <property type="term" value="F:iron ion binding"/>
    <property type="evidence" value="ECO:0007669"/>
    <property type="project" value="InterPro"/>
</dbReference>
<evidence type="ECO:0000256" key="4">
    <source>
        <dbReference type="ARBA" id="ARBA00023002"/>
    </source>
</evidence>
<dbReference type="InterPro" id="IPR001128">
    <property type="entry name" value="Cyt_P450"/>
</dbReference>
<dbReference type="RefSeq" id="WP_270041370.1">
    <property type="nucleotide sequence ID" value="NZ_JAPDOD010000016.1"/>
</dbReference>
<dbReference type="PRINTS" id="PR00359">
    <property type="entry name" value="BP450"/>
</dbReference>
<dbReference type="AlphaFoldDB" id="A0A9X3S5Y4"/>
<dbReference type="GO" id="GO:0008395">
    <property type="term" value="F:steroid hydroxylase activity"/>
    <property type="evidence" value="ECO:0007669"/>
    <property type="project" value="TreeGrafter"/>
</dbReference>
<protein>
    <submittedName>
        <fullName evidence="7">Cytochrome P450</fullName>
    </submittedName>
</protein>
<dbReference type="PANTHER" id="PTHR46696">
    <property type="entry name" value="P450, PUTATIVE (EUROFUNG)-RELATED"/>
    <property type="match status" value="1"/>
</dbReference>
<reference evidence="7" key="1">
    <citation type="submission" date="2022-10" db="EMBL/GenBank/DDBJ databases">
        <title>The WGS of Solirubrobacter ginsenosidimutans DSM 21036.</title>
        <authorList>
            <person name="Jiang Z."/>
        </authorList>
    </citation>
    <scope>NUCLEOTIDE SEQUENCE</scope>
    <source>
        <strain evidence="7">DSM 21036</strain>
    </source>
</reference>
<evidence type="ECO:0000313" key="8">
    <source>
        <dbReference type="Proteomes" id="UP001149140"/>
    </source>
</evidence>
<dbReference type="GO" id="GO:0006707">
    <property type="term" value="P:cholesterol catabolic process"/>
    <property type="evidence" value="ECO:0007669"/>
    <property type="project" value="TreeGrafter"/>
</dbReference>
<comment type="similarity">
    <text evidence="1">Belongs to the cytochrome P450 family.</text>
</comment>
<keyword evidence="5" id="KW-0408">Iron</keyword>
<proteinExistence type="inferred from homology"/>